<gene>
    <name evidence="2" type="ORF">COT52_01470</name>
</gene>
<keyword evidence="1" id="KW-0472">Membrane</keyword>
<name>A0A2H0X7H6_UNCKA</name>
<keyword evidence="1" id="KW-0812">Transmembrane</keyword>
<evidence type="ECO:0000313" key="2">
    <source>
        <dbReference type="EMBL" id="PIS20887.1"/>
    </source>
</evidence>
<dbReference type="AlphaFoldDB" id="A0A2H0X7H6"/>
<feature type="transmembrane region" description="Helical" evidence="1">
    <location>
        <begin position="12"/>
        <end position="29"/>
    </location>
</feature>
<accession>A0A2H0X7H6</accession>
<keyword evidence="1" id="KW-1133">Transmembrane helix</keyword>
<evidence type="ECO:0000313" key="3">
    <source>
        <dbReference type="Proteomes" id="UP000231414"/>
    </source>
</evidence>
<dbReference type="InterPro" id="IPR024623">
    <property type="entry name" value="YtxH"/>
</dbReference>
<dbReference type="EMBL" id="PEYW01000021">
    <property type="protein sequence ID" value="PIS20887.1"/>
    <property type="molecule type" value="Genomic_DNA"/>
</dbReference>
<evidence type="ECO:0000256" key="1">
    <source>
        <dbReference type="SAM" id="Phobius"/>
    </source>
</evidence>
<proteinExistence type="predicted"/>
<evidence type="ECO:0008006" key="4">
    <source>
        <dbReference type="Google" id="ProtNLM"/>
    </source>
</evidence>
<dbReference type="Pfam" id="PF12732">
    <property type="entry name" value="YtxH"/>
    <property type="match status" value="1"/>
</dbReference>
<reference evidence="3" key="1">
    <citation type="submission" date="2017-09" db="EMBL/GenBank/DDBJ databases">
        <title>Depth-based differentiation of microbial function through sediment-hosted aquifers and enrichment of novel symbionts in the deep terrestrial subsurface.</title>
        <authorList>
            <person name="Probst A.J."/>
            <person name="Ladd B."/>
            <person name="Jarett J.K."/>
            <person name="Geller-Mcgrath D.E."/>
            <person name="Sieber C.M.K."/>
            <person name="Emerson J.B."/>
            <person name="Anantharaman K."/>
            <person name="Thomas B.C."/>
            <person name="Malmstrom R."/>
            <person name="Stieglmeier M."/>
            <person name="Klingl A."/>
            <person name="Woyke T."/>
            <person name="Ryan C.M."/>
            <person name="Banfield J.F."/>
        </authorList>
    </citation>
    <scope>NUCLEOTIDE SEQUENCE [LARGE SCALE GENOMIC DNA]</scope>
</reference>
<protein>
    <recommendedName>
        <fullName evidence="4">Gas vesicle protein</fullName>
    </recommendedName>
</protein>
<sequence length="123" mass="13437">MSDNQGSNFFKGLAFGSLVGFVAGVLLAPDKGENTRRKLKEKKDQLEPRLRDFALSFKNDLGPFFEGFIETAGDKAAQVKEVLGDFGSIISHDGSSDKNTISTPPPTAVKTAPTKRRFFKVNK</sequence>
<comment type="caution">
    <text evidence="2">The sequence shown here is derived from an EMBL/GenBank/DDBJ whole genome shotgun (WGS) entry which is preliminary data.</text>
</comment>
<organism evidence="2 3">
    <name type="scientific">candidate division WWE3 bacterium CG08_land_8_20_14_0_20_43_13</name>
    <dbReference type="NCBI Taxonomy" id="1975087"/>
    <lineage>
        <taxon>Bacteria</taxon>
        <taxon>Katanobacteria</taxon>
    </lineage>
</organism>
<dbReference type="Proteomes" id="UP000231414">
    <property type="component" value="Unassembled WGS sequence"/>
</dbReference>